<keyword evidence="2" id="KW-1185">Reference proteome</keyword>
<name>A0A3P7L179_STRVU</name>
<dbReference type="AlphaFoldDB" id="A0A3P7L179"/>
<reference evidence="1 2" key="1">
    <citation type="submission" date="2018-11" db="EMBL/GenBank/DDBJ databases">
        <authorList>
            <consortium name="Pathogen Informatics"/>
        </authorList>
    </citation>
    <scope>NUCLEOTIDE SEQUENCE [LARGE SCALE GENOMIC DNA]</scope>
</reference>
<gene>
    <name evidence="1" type="ORF">SVUK_LOCUS11513</name>
</gene>
<dbReference type="EMBL" id="UYYB01097163">
    <property type="protein sequence ID" value="VDM76515.1"/>
    <property type="molecule type" value="Genomic_DNA"/>
</dbReference>
<sequence>MGCNSQSLGIATIEVSSIVAISLASKIGYVEPTTPAPTTTPPPTPARYKKTVILLRHYMDMTRYPFIRGGTSHKHGNDCTPGPNQLSQCAITIIHNTLVKGEYNISWYRAWSEGDEYLDFGEDEPGQGSKFATYHLVQNCLNPSFLGKFNGTKAYGTPLIYSSNNPKDEYYHPYNRYGDGYFMVGFTTKKEWEDDIHQKTCRGSIGGSAPFTSVYHIAKCGAINAFIWGRSGCVIDNF</sequence>
<proteinExistence type="predicted"/>
<accession>A0A3P7L179</accession>
<dbReference type="OrthoDB" id="550577at2759"/>
<evidence type="ECO:0000313" key="1">
    <source>
        <dbReference type="EMBL" id="VDM76515.1"/>
    </source>
</evidence>
<evidence type="ECO:0000313" key="2">
    <source>
        <dbReference type="Proteomes" id="UP000270094"/>
    </source>
</evidence>
<dbReference type="Proteomes" id="UP000270094">
    <property type="component" value="Unassembled WGS sequence"/>
</dbReference>
<organism evidence="1 2">
    <name type="scientific">Strongylus vulgaris</name>
    <name type="common">Blood worm</name>
    <dbReference type="NCBI Taxonomy" id="40348"/>
    <lineage>
        <taxon>Eukaryota</taxon>
        <taxon>Metazoa</taxon>
        <taxon>Ecdysozoa</taxon>
        <taxon>Nematoda</taxon>
        <taxon>Chromadorea</taxon>
        <taxon>Rhabditida</taxon>
        <taxon>Rhabditina</taxon>
        <taxon>Rhabditomorpha</taxon>
        <taxon>Strongyloidea</taxon>
        <taxon>Strongylidae</taxon>
        <taxon>Strongylus</taxon>
    </lineage>
</organism>
<protein>
    <submittedName>
        <fullName evidence="1">Uncharacterized protein</fullName>
    </submittedName>
</protein>